<sequence length="41" mass="4491">MIHTAANTTTITIITTPNVMGAVRERRSNMLMAIEDYAANP</sequence>
<evidence type="ECO:0000313" key="2">
    <source>
        <dbReference type="Proteomes" id="UP000011991"/>
    </source>
</evidence>
<reference evidence="1 2" key="1">
    <citation type="journal article" date="2013" name="Mar. Genomics">
        <title>Expression of sulfatases in Rhodopirellula baltica and the diversity of sulfatases in the genus Rhodopirellula.</title>
        <authorList>
            <person name="Wegner C.E."/>
            <person name="Richter-Heitmann T."/>
            <person name="Klindworth A."/>
            <person name="Klockow C."/>
            <person name="Richter M."/>
            <person name="Achstetter T."/>
            <person name="Glockner F.O."/>
            <person name="Harder J."/>
        </authorList>
    </citation>
    <scope>NUCLEOTIDE SEQUENCE [LARGE SCALE GENOMIC DNA]</scope>
    <source>
        <strain evidence="1 2">SM1</strain>
    </source>
</reference>
<dbReference type="AlphaFoldDB" id="M5S2A2"/>
<organism evidence="1 2">
    <name type="scientific">Rhodopirellula maiorica SM1</name>
    <dbReference type="NCBI Taxonomy" id="1265738"/>
    <lineage>
        <taxon>Bacteria</taxon>
        <taxon>Pseudomonadati</taxon>
        <taxon>Planctomycetota</taxon>
        <taxon>Planctomycetia</taxon>
        <taxon>Pirellulales</taxon>
        <taxon>Pirellulaceae</taxon>
        <taxon>Novipirellula</taxon>
    </lineage>
</organism>
<gene>
    <name evidence="1" type="ORF">RMSM_02796</name>
</gene>
<name>M5S2A2_9BACT</name>
<evidence type="ECO:0000313" key="1">
    <source>
        <dbReference type="EMBL" id="EMI20289.1"/>
    </source>
</evidence>
<dbReference type="Proteomes" id="UP000011991">
    <property type="component" value="Unassembled WGS sequence"/>
</dbReference>
<comment type="caution">
    <text evidence="1">The sequence shown here is derived from an EMBL/GenBank/DDBJ whole genome shotgun (WGS) entry which is preliminary data.</text>
</comment>
<keyword evidence="2" id="KW-1185">Reference proteome</keyword>
<dbReference type="EMBL" id="ANOG01000393">
    <property type="protein sequence ID" value="EMI20289.1"/>
    <property type="molecule type" value="Genomic_DNA"/>
</dbReference>
<accession>M5S2A2</accession>
<proteinExistence type="predicted"/>
<protein>
    <submittedName>
        <fullName evidence="1">Uncharacterized protein</fullName>
    </submittedName>
</protein>